<dbReference type="PANTHER" id="PTHR34220:SF7">
    <property type="entry name" value="SENSOR HISTIDINE KINASE YPDA"/>
    <property type="match status" value="1"/>
</dbReference>
<evidence type="ECO:0000256" key="3">
    <source>
        <dbReference type="ARBA" id="ARBA00012438"/>
    </source>
</evidence>
<dbReference type="CDD" id="cd06225">
    <property type="entry name" value="HAMP"/>
    <property type="match status" value="1"/>
</dbReference>
<dbReference type="EMBL" id="VUMI01000067">
    <property type="protein sequence ID" value="MSS91489.1"/>
    <property type="molecule type" value="Genomic_DNA"/>
</dbReference>
<evidence type="ECO:0000256" key="9">
    <source>
        <dbReference type="ARBA" id="ARBA00022989"/>
    </source>
</evidence>
<dbReference type="SMART" id="SM00304">
    <property type="entry name" value="HAMP"/>
    <property type="match status" value="1"/>
</dbReference>
<comment type="caution">
    <text evidence="15">The sequence shown here is derived from an EMBL/GenBank/DDBJ whole genome shotgun (WGS) entry which is preliminary data.</text>
</comment>
<evidence type="ECO:0000256" key="8">
    <source>
        <dbReference type="ARBA" id="ARBA00022777"/>
    </source>
</evidence>
<dbReference type="InterPro" id="IPR010559">
    <property type="entry name" value="Sig_transdc_His_kin_internal"/>
</dbReference>
<dbReference type="GeneID" id="86056395"/>
<dbReference type="PROSITE" id="PS50885">
    <property type="entry name" value="HAMP"/>
    <property type="match status" value="1"/>
</dbReference>
<dbReference type="InterPro" id="IPR004358">
    <property type="entry name" value="Sig_transdc_His_kin-like_C"/>
</dbReference>
<evidence type="ECO:0000256" key="1">
    <source>
        <dbReference type="ARBA" id="ARBA00000085"/>
    </source>
</evidence>
<evidence type="ECO:0000256" key="7">
    <source>
        <dbReference type="ARBA" id="ARBA00022692"/>
    </source>
</evidence>
<dbReference type="AlphaFoldDB" id="A0A6N7W8B6"/>
<dbReference type="SMART" id="SM00387">
    <property type="entry name" value="HATPase_c"/>
    <property type="match status" value="1"/>
</dbReference>
<evidence type="ECO:0000256" key="10">
    <source>
        <dbReference type="ARBA" id="ARBA00023012"/>
    </source>
</evidence>
<gene>
    <name evidence="15" type="ORF">FYJ45_25655</name>
</gene>
<protein>
    <recommendedName>
        <fullName evidence="3">histidine kinase</fullName>
        <ecNumber evidence="3">2.7.13.3</ecNumber>
    </recommendedName>
</protein>
<evidence type="ECO:0000256" key="6">
    <source>
        <dbReference type="ARBA" id="ARBA00022679"/>
    </source>
</evidence>
<feature type="domain" description="Histidine kinase" evidence="13">
    <location>
        <begin position="466"/>
        <end position="567"/>
    </location>
</feature>
<organism evidence="15 16">
    <name type="scientific">Eisenbergiella porci</name>
    <dbReference type="NCBI Taxonomy" id="2652274"/>
    <lineage>
        <taxon>Bacteria</taxon>
        <taxon>Bacillati</taxon>
        <taxon>Bacillota</taxon>
        <taxon>Clostridia</taxon>
        <taxon>Lachnospirales</taxon>
        <taxon>Lachnospiraceae</taxon>
        <taxon>Eisenbergiella</taxon>
    </lineage>
</organism>
<dbReference type="EC" id="2.7.13.3" evidence="3"/>
<dbReference type="InterPro" id="IPR036890">
    <property type="entry name" value="HATPase_C_sf"/>
</dbReference>
<keyword evidence="11 12" id="KW-0472">Membrane</keyword>
<dbReference type="GO" id="GO:0005886">
    <property type="term" value="C:plasma membrane"/>
    <property type="evidence" value="ECO:0007669"/>
    <property type="project" value="UniProtKB-SubCell"/>
</dbReference>
<reference evidence="15 16" key="1">
    <citation type="submission" date="2019-08" db="EMBL/GenBank/DDBJ databases">
        <title>In-depth cultivation of the pig gut microbiome towards novel bacterial diversity and tailored functional studies.</title>
        <authorList>
            <person name="Wylensek D."/>
            <person name="Hitch T.C.A."/>
            <person name="Clavel T."/>
        </authorList>
    </citation>
    <scope>NUCLEOTIDE SEQUENCE [LARGE SCALE GENOMIC DNA]</scope>
    <source>
        <strain evidence="15 16">WCA-389-WT-23B</strain>
    </source>
</reference>
<keyword evidence="5" id="KW-0597">Phosphoprotein</keyword>
<evidence type="ECO:0000256" key="12">
    <source>
        <dbReference type="SAM" id="Phobius"/>
    </source>
</evidence>
<dbReference type="SUPFAM" id="SSF158472">
    <property type="entry name" value="HAMP domain-like"/>
    <property type="match status" value="1"/>
</dbReference>
<evidence type="ECO:0000259" key="14">
    <source>
        <dbReference type="PROSITE" id="PS50885"/>
    </source>
</evidence>
<keyword evidence="6" id="KW-0808">Transferase</keyword>
<dbReference type="InterPro" id="IPR050640">
    <property type="entry name" value="Bact_2-comp_sensor_kinase"/>
</dbReference>
<dbReference type="CDD" id="cd12912">
    <property type="entry name" value="PDC2_MCP_like"/>
    <property type="match status" value="1"/>
</dbReference>
<sequence length="572" mass="64899">MKKEGRKKISSSAVMILLVMGMVSVSLLVGMLVFLAVYRTSVTENARISGEQAVKQVSGIIDNYMEELEDGIRLAESIFSQSENRQEELNHLVSSRTDVVAVMSYDLETGRLLESWTGKQKQKEVLLSNLSWGPEMAEKTEDGSLYVSRPHVESLLVNHYPWVVSVCKRMKEPDGTERLVVMDAQFSAIAGYVDNVGIGYHGYCFIMDRDGNLIYHPQQQLIYAGLKEEQWTLLEDYEGGTLTENGTICTVSDAQGNGWKVVGISFVSEMVNDKLWEVTALVAALLLAVLLAAFVSSLVFSRMIFHPIRGLVSAMQQFESNAEDFSYAPVRGASEIETLSVSFAHMVTRIQKLMEQVRNEEITLRKTELRALQAQINPHFLYNTLDSIAWMCEEERSREAVEMVNALARLFRISISKGHELIPIEKELEHARSYLKIQNYHYKNQFTYSFEVDENCLSYYCNKITLQPLIENAIYHGINRMIDEGEIIVRIYERGSEVIFEVEDNGVGMTEEQCSQILHHEPGDKAGIGIKNVNDRIRIYFGEQYGLSIESELDEGTKIIINMPKIREDTVE</sequence>
<keyword evidence="8 15" id="KW-0418">Kinase</keyword>
<dbReference type="InterPro" id="IPR033479">
    <property type="entry name" value="dCache_1"/>
</dbReference>
<dbReference type="Pfam" id="PF00672">
    <property type="entry name" value="HAMP"/>
    <property type="match status" value="1"/>
</dbReference>
<dbReference type="PRINTS" id="PR00344">
    <property type="entry name" value="BCTRLSENSOR"/>
</dbReference>
<keyword evidence="9 12" id="KW-1133">Transmembrane helix</keyword>
<comment type="catalytic activity">
    <reaction evidence="1">
        <text>ATP + protein L-histidine = ADP + protein N-phospho-L-histidine.</text>
        <dbReference type="EC" id="2.7.13.3"/>
    </reaction>
</comment>
<proteinExistence type="predicted"/>
<keyword evidence="10" id="KW-0902">Two-component regulatory system</keyword>
<dbReference type="InterPro" id="IPR005467">
    <property type="entry name" value="His_kinase_dom"/>
</dbReference>
<evidence type="ECO:0000259" key="13">
    <source>
        <dbReference type="PROSITE" id="PS50109"/>
    </source>
</evidence>
<evidence type="ECO:0000313" key="16">
    <source>
        <dbReference type="Proteomes" id="UP000436047"/>
    </source>
</evidence>
<dbReference type="Proteomes" id="UP000436047">
    <property type="component" value="Unassembled WGS sequence"/>
</dbReference>
<feature type="transmembrane region" description="Helical" evidence="12">
    <location>
        <begin position="12"/>
        <end position="38"/>
    </location>
</feature>
<dbReference type="GO" id="GO:0000155">
    <property type="term" value="F:phosphorelay sensor kinase activity"/>
    <property type="evidence" value="ECO:0007669"/>
    <property type="project" value="InterPro"/>
</dbReference>
<dbReference type="Pfam" id="PF06580">
    <property type="entry name" value="His_kinase"/>
    <property type="match status" value="1"/>
</dbReference>
<dbReference type="PANTHER" id="PTHR34220">
    <property type="entry name" value="SENSOR HISTIDINE KINASE YPDA"/>
    <property type="match status" value="1"/>
</dbReference>
<keyword evidence="4" id="KW-1003">Cell membrane</keyword>
<dbReference type="Gene3D" id="3.30.565.10">
    <property type="entry name" value="Histidine kinase-like ATPase, C-terminal domain"/>
    <property type="match status" value="1"/>
</dbReference>
<feature type="domain" description="HAMP" evidence="14">
    <location>
        <begin position="302"/>
        <end position="355"/>
    </location>
</feature>
<dbReference type="Gene3D" id="6.10.340.10">
    <property type="match status" value="1"/>
</dbReference>
<evidence type="ECO:0000256" key="4">
    <source>
        <dbReference type="ARBA" id="ARBA00022475"/>
    </source>
</evidence>
<keyword evidence="16" id="KW-1185">Reference proteome</keyword>
<evidence type="ECO:0000313" key="15">
    <source>
        <dbReference type="EMBL" id="MSS91489.1"/>
    </source>
</evidence>
<dbReference type="InterPro" id="IPR003594">
    <property type="entry name" value="HATPase_dom"/>
</dbReference>
<feature type="transmembrane region" description="Helical" evidence="12">
    <location>
        <begin position="275"/>
        <end position="300"/>
    </location>
</feature>
<evidence type="ECO:0000256" key="11">
    <source>
        <dbReference type="ARBA" id="ARBA00023136"/>
    </source>
</evidence>
<dbReference type="Pfam" id="PF02518">
    <property type="entry name" value="HATPase_c"/>
    <property type="match status" value="1"/>
</dbReference>
<dbReference type="SUPFAM" id="SSF55874">
    <property type="entry name" value="ATPase domain of HSP90 chaperone/DNA topoisomerase II/histidine kinase"/>
    <property type="match status" value="1"/>
</dbReference>
<dbReference type="PROSITE" id="PS50109">
    <property type="entry name" value="HIS_KIN"/>
    <property type="match status" value="1"/>
</dbReference>
<dbReference type="InterPro" id="IPR003660">
    <property type="entry name" value="HAMP_dom"/>
</dbReference>
<keyword evidence="7 12" id="KW-0812">Transmembrane</keyword>
<name>A0A6N7W8B6_9FIRM</name>
<dbReference type="Gene3D" id="3.30.450.20">
    <property type="entry name" value="PAS domain"/>
    <property type="match status" value="1"/>
</dbReference>
<evidence type="ECO:0000256" key="5">
    <source>
        <dbReference type="ARBA" id="ARBA00022553"/>
    </source>
</evidence>
<dbReference type="RefSeq" id="WP_154467939.1">
    <property type="nucleotide sequence ID" value="NZ_VUMI01000067.1"/>
</dbReference>
<comment type="subcellular location">
    <subcellularLocation>
        <location evidence="2">Cell membrane</location>
        <topology evidence="2">Multi-pass membrane protein</topology>
    </subcellularLocation>
</comment>
<dbReference type="Pfam" id="PF02743">
    <property type="entry name" value="dCache_1"/>
    <property type="match status" value="1"/>
</dbReference>
<evidence type="ECO:0000256" key="2">
    <source>
        <dbReference type="ARBA" id="ARBA00004651"/>
    </source>
</evidence>
<accession>A0A6N7W8B6</accession>